<evidence type="ECO:0000313" key="2">
    <source>
        <dbReference type="Proteomes" id="UP000236379"/>
    </source>
</evidence>
<organism evidence="1 2">
    <name type="scientific">Deinococcus koreensis</name>
    <dbReference type="NCBI Taxonomy" id="2054903"/>
    <lineage>
        <taxon>Bacteria</taxon>
        <taxon>Thermotogati</taxon>
        <taxon>Deinococcota</taxon>
        <taxon>Deinococci</taxon>
        <taxon>Deinococcales</taxon>
        <taxon>Deinococcaceae</taxon>
        <taxon>Deinococcus</taxon>
    </lineage>
</organism>
<dbReference type="Proteomes" id="UP000236379">
    <property type="component" value="Unassembled WGS sequence"/>
</dbReference>
<dbReference type="EMBL" id="PPPD01000001">
    <property type="protein sequence ID" value="PNY82798.1"/>
    <property type="molecule type" value="Genomic_DNA"/>
</dbReference>
<comment type="caution">
    <text evidence="1">The sequence shown here is derived from an EMBL/GenBank/DDBJ whole genome shotgun (WGS) entry which is preliminary data.</text>
</comment>
<dbReference type="AlphaFoldDB" id="A0A2K3V1Z5"/>
<proteinExistence type="predicted"/>
<reference evidence="1 2" key="1">
    <citation type="submission" date="2018-01" db="EMBL/GenBank/DDBJ databases">
        <title>Deinococcus koreensis sp. nov., a radiation-resistant bacterium isolated from river water.</title>
        <authorList>
            <person name="Choi A."/>
        </authorList>
    </citation>
    <scope>NUCLEOTIDE SEQUENCE [LARGE SCALE GENOMIC DNA]</scope>
    <source>
        <strain evidence="1 2">SJW1-2</strain>
    </source>
</reference>
<evidence type="ECO:0000313" key="1">
    <source>
        <dbReference type="EMBL" id="PNY82798.1"/>
    </source>
</evidence>
<dbReference type="OrthoDB" id="66954at2"/>
<name>A0A2K3V1Z5_9DEIO</name>
<protein>
    <submittedName>
        <fullName evidence="1">Uncharacterized protein</fullName>
    </submittedName>
</protein>
<gene>
    <name evidence="1" type="ORF">CVO96_01360</name>
</gene>
<keyword evidence="2" id="KW-1185">Reference proteome</keyword>
<accession>A0A2K3V1Z5</accession>
<sequence>MTPTARARLSHLAELRDVSSPAEAARASAEFSGEPGFAADLLAVRPWLSPATPKREVLGALLDSEWTGFLALLGEYGPWVYVSTVRDLQTLSARYGELITAASGADEEAVWNASQGTVFPSLLARLEATDYRRPGQGGGDLAALEAAFWAEAAAQARGRYEGRRRNR</sequence>